<gene>
    <name evidence="1" type="ORF">F9O61_23995</name>
    <name evidence="2" type="ORF">F9O61_24010</name>
</gene>
<evidence type="ECO:0000313" key="1">
    <source>
        <dbReference type="EMBL" id="EDB1725220.1"/>
    </source>
</evidence>
<reference evidence="2" key="1">
    <citation type="submission" date="2019-10" db="EMBL/GenBank/DDBJ databases">
        <authorList>
            <person name="Ashton P.M."/>
            <person name="Dallman T."/>
            <person name="Nair S."/>
            <person name="De Pinna E."/>
            <person name="Peters T."/>
            <person name="Grant K."/>
        </authorList>
    </citation>
    <scope>NUCLEOTIDE SEQUENCE</scope>
    <source>
        <strain evidence="2">810089</strain>
    </source>
</reference>
<feature type="non-terminal residue" evidence="2">
    <location>
        <position position="44"/>
    </location>
</feature>
<protein>
    <submittedName>
        <fullName evidence="2">DsbC family protein</fullName>
    </submittedName>
</protein>
<dbReference type="EMBL" id="AALMOO010000064">
    <property type="protein sequence ID" value="EDB1725223.1"/>
    <property type="molecule type" value="Genomic_DNA"/>
</dbReference>
<accession>A0A626QDA9</accession>
<dbReference type="EMBL" id="AALMOO010000063">
    <property type="protein sequence ID" value="EDB1725220.1"/>
    <property type="molecule type" value="Genomic_DNA"/>
</dbReference>
<name>A0A626QDA9_SALET</name>
<organism evidence="2">
    <name type="scientific">Salmonella enterica subsp. enterica serovar Stanley</name>
    <dbReference type="NCBI Taxonomy" id="192953"/>
    <lineage>
        <taxon>Bacteria</taxon>
        <taxon>Pseudomonadati</taxon>
        <taxon>Pseudomonadota</taxon>
        <taxon>Gammaproteobacteria</taxon>
        <taxon>Enterobacterales</taxon>
        <taxon>Enterobacteriaceae</taxon>
        <taxon>Salmonella</taxon>
    </lineage>
</organism>
<proteinExistence type="predicted"/>
<dbReference type="AlphaFoldDB" id="A0A626QDA9"/>
<comment type="caution">
    <text evidence="2">The sequence shown here is derived from an EMBL/GenBank/DDBJ whole genome shotgun (WGS) entry which is preliminary data.</text>
</comment>
<sequence length="44" mass="4752">MKLTVKTDRNTLYLSADGNYQEQALHSFPLSACHFGLGHDAGSG</sequence>
<evidence type="ECO:0000313" key="2">
    <source>
        <dbReference type="EMBL" id="EDB1725223.1"/>
    </source>
</evidence>